<dbReference type="OrthoDB" id="9810148at2"/>
<keyword evidence="7" id="KW-0547">Nucleotide-binding</keyword>
<dbReference type="HOGENOM" id="CLU_006229_0_3_9"/>
<dbReference type="PATRIC" id="fig|1218492.5.peg.493"/>
<evidence type="ECO:0000256" key="11">
    <source>
        <dbReference type="ARBA" id="ARBA00049244"/>
    </source>
</evidence>
<dbReference type="InterPro" id="IPR027417">
    <property type="entry name" value="P-loop_NTPase"/>
</dbReference>
<sequence length="573" mass="63301">MAYQALYRVWRPQKFSEVIGQTAITQTLRNAVATKQVSHAYLFTGPRGTGKTSCSKILAKAVNCQNPQAGEPCNQCPICQAINDGSLSDVLEIDAASNNGVEQIRDIREKVKYAPTQAEYKIYIIDEVHMLSTGAFNALLKTLEEPPAKVIFILATTEPQKIPATIISRTQRFDFRRITAVTIFQHLEDILNQKQITYDAQALRIIAQAAEGGMRDALSILDQALALPPDNLTVENALQVTGTLDKQQLESYFQAVSEQQTAVALEALHQIMASGRSAKRFGEAIIEVCRDLLLVKTDPQLLDDFAQTLISPKILNLQSAFSNEQLYRLIDVTSQTQQQLKTADQPLLYLEVLTVKLIEVLQTQAKTTTQSMASKVQHLQTEVEQLKQMVKTLQTAPPKTTTAASAPTNSAQTASAKKPHAKVQVDRTKINHILQTATRPALQAVQEVWPDLMNMLSVTQRAIMKVSKPVAASADGIVVAFDYAVWFERVMSNQEMLTMLKVNLDKLLANQADVVLVAAEDWPQLRQDFLKHHDLTKAPTSANNASTNDSTANDLVTQAQKLFGKEAVEVKAD</sequence>
<dbReference type="FunFam" id="3.40.50.300:FF:000014">
    <property type="entry name" value="DNA polymerase III subunit gamma/tau"/>
    <property type="match status" value="1"/>
</dbReference>
<dbReference type="Gene3D" id="3.40.50.300">
    <property type="entry name" value="P-loop containing nucleotide triphosphate hydrolases"/>
    <property type="match status" value="1"/>
</dbReference>
<feature type="coiled-coil region" evidence="12">
    <location>
        <begin position="369"/>
        <end position="396"/>
    </location>
</feature>
<evidence type="ECO:0000256" key="7">
    <source>
        <dbReference type="ARBA" id="ARBA00022741"/>
    </source>
</evidence>
<evidence type="ECO:0000313" key="15">
    <source>
        <dbReference type="EMBL" id="KJY62582.1"/>
    </source>
</evidence>
<comment type="caution">
    <text evidence="15">The sequence shown here is derived from an EMBL/GenBank/DDBJ whole genome shotgun (WGS) entry which is preliminary data.</text>
</comment>
<dbReference type="InterPro" id="IPR008921">
    <property type="entry name" value="DNA_pol3_clamp-load_cplx_C"/>
</dbReference>
<evidence type="ECO:0000259" key="14">
    <source>
        <dbReference type="SMART" id="SM00382"/>
    </source>
</evidence>
<evidence type="ECO:0000256" key="4">
    <source>
        <dbReference type="ARBA" id="ARBA00022695"/>
    </source>
</evidence>
<dbReference type="PANTHER" id="PTHR11669">
    <property type="entry name" value="REPLICATION FACTOR C / DNA POLYMERASE III GAMMA-TAU SUBUNIT"/>
    <property type="match status" value="1"/>
</dbReference>
<dbReference type="Pfam" id="PF13177">
    <property type="entry name" value="DNA_pol3_delta2"/>
    <property type="match status" value="1"/>
</dbReference>
<dbReference type="InterPro" id="IPR001270">
    <property type="entry name" value="ClpA/B"/>
</dbReference>
<keyword evidence="4" id="KW-0548">Nucleotidyltransferase</keyword>
<dbReference type="InterPro" id="IPR012763">
    <property type="entry name" value="DNA_pol_III_sug/sutau_N"/>
</dbReference>
<feature type="region of interest" description="Disordered" evidence="13">
    <location>
        <begin position="396"/>
        <end position="422"/>
    </location>
</feature>
<accession>A0A0F4LUZ5</accession>
<dbReference type="SUPFAM" id="SSF52540">
    <property type="entry name" value="P-loop containing nucleoside triphosphate hydrolases"/>
    <property type="match status" value="1"/>
</dbReference>
<comment type="similarity">
    <text evidence="1">Belongs to the DnaX/STICHEL family.</text>
</comment>
<dbReference type="SUPFAM" id="SSF48019">
    <property type="entry name" value="post-AAA+ oligomerization domain-like"/>
    <property type="match status" value="1"/>
</dbReference>
<evidence type="ECO:0000256" key="6">
    <source>
        <dbReference type="ARBA" id="ARBA00022723"/>
    </source>
</evidence>
<dbReference type="Gene3D" id="1.10.8.60">
    <property type="match status" value="1"/>
</dbReference>
<keyword evidence="6" id="KW-0479">Metal-binding</keyword>
<evidence type="ECO:0000256" key="8">
    <source>
        <dbReference type="ARBA" id="ARBA00022833"/>
    </source>
</evidence>
<feature type="compositionally biased region" description="Low complexity" evidence="13">
    <location>
        <begin position="396"/>
        <end position="416"/>
    </location>
</feature>
<reference evidence="15 16" key="1">
    <citation type="submission" date="2015-01" db="EMBL/GenBank/DDBJ databases">
        <title>Comparative genomics of the lactic acid bacteria isolated from the honey bee gut.</title>
        <authorList>
            <person name="Ellegaard K.M."/>
            <person name="Tamarit D."/>
            <person name="Javelind E."/>
            <person name="Olofsson T."/>
            <person name="Andersson S.G."/>
            <person name="Vasquez A."/>
        </authorList>
    </citation>
    <scope>NUCLEOTIDE SEQUENCE [LARGE SCALE GENOMIC DNA]</scope>
    <source>
        <strain evidence="15 16">Bin4</strain>
    </source>
</reference>
<evidence type="ECO:0000256" key="5">
    <source>
        <dbReference type="ARBA" id="ARBA00022705"/>
    </source>
</evidence>
<dbReference type="InterPro" id="IPR050238">
    <property type="entry name" value="DNA_Rep/Repair_Clamp_Loader"/>
</dbReference>
<evidence type="ECO:0000256" key="13">
    <source>
        <dbReference type="SAM" id="MobiDB-lite"/>
    </source>
</evidence>
<dbReference type="InterPro" id="IPR022754">
    <property type="entry name" value="DNA_pol_III_gamma-3"/>
</dbReference>
<dbReference type="NCBIfam" id="TIGR02397">
    <property type="entry name" value="dnaX_nterm"/>
    <property type="match status" value="1"/>
</dbReference>
<keyword evidence="16" id="KW-1185">Reference proteome</keyword>
<dbReference type="PRINTS" id="PR00300">
    <property type="entry name" value="CLPPROTEASEA"/>
</dbReference>
<evidence type="ECO:0000256" key="10">
    <source>
        <dbReference type="ARBA" id="ARBA00022932"/>
    </source>
</evidence>
<comment type="catalytic activity">
    <reaction evidence="11">
        <text>DNA(n) + a 2'-deoxyribonucleoside 5'-triphosphate = DNA(n+1) + diphosphate</text>
        <dbReference type="Rhea" id="RHEA:22508"/>
        <dbReference type="Rhea" id="RHEA-COMP:17339"/>
        <dbReference type="Rhea" id="RHEA-COMP:17340"/>
        <dbReference type="ChEBI" id="CHEBI:33019"/>
        <dbReference type="ChEBI" id="CHEBI:61560"/>
        <dbReference type="ChEBI" id="CHEBI:173112"/>
        <dbReference type="EC" id="2.7.7.7"/>
    </reaction>
</comment>
<evidence type="ECO:0000256" key="2">
    <source>
        <dbReference type="ARBA" id="ARBA00012417"/>
    </source>
</evidence>
<proteinExistence type="inferred from homology"/>
<dbReference type="GO" id="GO:0003677">
    <property type="term" value="F:DNA binding"/>
    <property type="evidence" value="ECO:0007669"/>
    <property type="project" value="InterPro"/>
</dbReference>
<dbReference type="CDD" id="cd18137">
    <property type="entry name" value="HLD_clamp_pol_III_gamma_tau"/>
    <property type="match status" value="1"/>
</dbReference>
<dbReference type="NCBIfam" id="NF004046">
    <property type="entry name" value="PRK05563.1"/>
    <property type="match status" value="1"/>
</dbReference>
<keyword evidence="10" id="KW-0239">DNA-directed DNA polymerase</keyword>
<dbReference type="GO" id="GO:0046872">
    <property type="term" value="F:metal ion binding"/>
    <property type="evidence" value="ECO:0007669"/>
    <property type="project" value="UniProtKB-KW"/>
</dbReference>
<dbReference type="Pfam" id="PF12169">
    <property type="entry name" value="DNA_pol3_gamma3"/>
    <property type="match status" value="1"/>
</dbReference>
<dbReference type="SMART" id="SM00382">
    <property type="entry name" value="AAA"/>
    <property type="match status" value="1"/>
</dbReference>
<dbReference type="RefSeq" id="WP_046315714.1">
    <property type="nucleotide sequence ID" value="NZ_JBHSZT010000003.1"/>
</dbReference>
<dbReference type="Pfam" id="PF22608">
    <property type="entry name" value="DNAX_ATPase_lid"/>
    <property type="match status" value="1"/>
</dbReference>
<dbReference type="FunFam" id="1.10.8.60:FF:000013">
    <property type="entry name" value="DNA polymerase III subunit gamma/tau"/>
    <property type="match status" value="1"/>
</dbReference>
<dbReference type="GO" id="GO:0003887">
    <property type="term" value="F:DNA-directed DNA polymerase activity"/>
    <property type="evidence" value="ECO:0007669"/>
    <property type="project" value="UniProtKB-KW"/>
</dbReference>
<gene>
    <name evidence="15" type="primary">dnaX</name>
    <name evidence="15" type="ORF">JG30_03710</name>
</gene>
<keyword evidence="5" id="KW-0235">DNA replication</keyword>
<dbReference type="STRING" id="1218492.JG30_03710"/>
<dbReference type="GO" id="GO:0006261">
    <property type="term" value="P:DNA-templated DNA replication"/>
    <property type="evidence" value="ECO:0007669"/>
    <property type="project" value="TreeGrafter"/>
</dbReference>
<dbReference type="EC" id="2.7.7.7" evidence="2"/>
<evidence type="ECO:0000256" key="9">
    <source>
        <dbReference type="ARBA" id="ARBA00022840"/>
    </source>
</evidence>
<dbReference type="InterPro" id="IPR003593">
    <property type="entry name" value="AAA+_ATPase"/>
</dbReference>
<keyword evidence="3" id="KW-0808">Transferase</keyword>
<dbReference type="InterPro" id="IPR045085">
    <property type="entry name" value="HLD_clamp_pol_III_gamma_tau"/>
</dbReference>
<dbReference type="CDD" id="cd00009">
    <property type="entry name" value="AAA"/>
    <property type="match status" value="1"/>
</dbReference>
<dbReference type="GO" id="GO:0005524">
    <property type="term" value="F:ATP binding"/>
    <property type="evidence" value="ECO:0007669"/>
    <property type="project" value="UniProtKB-KW"/>
</dbReference>
<protein>
    <recommendedName>
        <fullName evidence="2">DNA-directed DNA polymerase</fullName>
        <ecNumber evidence="2">2.7.7.7</ecNumber>
    </recommendedName>
</protein>
<keyword evidence="9" id="KW-0067">ATP-binding</keyword>
<dbReference type="Proteomes" id="UP000033558">
    <property type="component" value="Unassembled WGS sequence"/>
</dbReference>
<evidence type="ECO:0000256" key="3">
    <source>
        <dbReference type="ARBA" id="ARBA00022679"/>
    </source>
</evidence>
<dbReference type="Gene3D" id="1.20.272.10">
    <property type="match status" value="1"/>
</dbReference>
<keyword evidence="12" id="KW-0175">Coiled coil</keyword>
<evidence type="ECO:0000256" key="12">
    <source>
        <dbReference type="SAM" id="Coils"/>
    </source>
</evidence>
<keyword evidence="8" id="KW-0862">Zinc</keyword>
<organism evidence="15 16">
    <name type="scientific">Bombilactobacillus mellifer</name>
    <dbReference type="NCBI Taxonomy" id="1218492"/>
    <lineage>
        <taxon>Bacteria</taxon>
        <taxon>Bacillati</taxon>
        <taxon>Bacillota</taxon>
        <taxon>Bacilli</taxon>
        <taxon>Lactobacillales</taxon>
        <taxon>Lactobacillaceae</taxon>
        <taxon>Bombilactobacillus</taxon>
    </lineage>
</organism>
<dbReference type="PANTHER" id="PTHR11669:SF0">
    <property type="entry name" value="PROTEIN STICHEL-LIKE 2"/>
    <property type="match status" value="1"/>
</dbReference>
<dbReference type="EMBL" id="JXJQ01000005">
    <property type="protein sequence ID" value="KJY62582.1"/>
    <property type="molecule type" value="Genomic_DNA"/>
</dbReference>
<feature type="domain" description="AAA+ ATPase" evidence="14">
    <location>
        <begin position="37"/>
        <end position="179"/>
    </location>
</feature>
<evidence type="ECO:0000256" key="1">
    <source>
        <dbReference type="ARBA" id="ARBA00006360"/>
    </source>
</evidence>
<evidence type="ECO:0000313" key="16">
    <source>
        <dbReference type="Proteomes" id="UP000033558"/>
    </source>
</evidence>
<dbReference type="GO" id="GO:0009360">
    <property type="term" value="C:DNA polymerase III complex"/>
    <property type="evidence" value="ECO:0007669"/>
    <property type="project" value="InterPro"/>
</dbReference>
<dbReference type="AlphaFoldDB" id="A0A0F4LUZ5"/>
<name>A0A0F4LUZ5_9LACO</name>